<gene>
    <name evidence="1" type="ORF">ASEP1449_LOCUS18620</name>
</gene>
<dbReference type="SUPFAM" id="SSF55961">
    <property type="entry name" value="Bet v1-like"/>
    <property type="match status" value="1"/>
</dbReference>
<evidence type="ECO:0008006" key="2">
    <source>
        <dbReference type="Google" id="ProtNLM"/>
    </source>
</evidence>
<dbReference type="EMBL" id="HBHQ01027493">
    <property type="protein sequence ID" value="CAD9826786.1"/>
    <property type="molecule type" value="Transcribed_RNA"/>
</dbReference>
<dbReference type="Pfam" id="PF10604">
    <property type="entry name" value="Polyketide_cyc2"/>
    <property type="match status" value="1"/>
</dbReference>
<evidence type="ECO:0000313" key="1">
    <source>
        <dbReference type="EMBL" id="CAD9826786.1"/>
    </source>
</evidence>
<name>A0A7S2UST5_9STRA</name>
<dbReference type="CDD" id="cd07812">
    <property type="entry name" value="SRPBCC"/>
    <property type="match status" value="1"/>
</dbReference>
<dbReference type="AlphaFoldDB" id="A0A7S2UST5"/>
<dbReference type="InterPro" id="IPR019587">
    <property type="entry name" value="Polyketide_cyclase/dehydratase"/>
</dbReference>
<protein>
    <recommendedName>
        <fullName evidence="2">Coenzyme Q-binding protein COQ10 START domain-containing protein</fullName>
    </recommendedName>
</protein>
<dbReference type="Gene3D" id="3.30.530.20">
    <property type="match status" value="1"/>
</dbReference>
<accession>A0A7S2UST5</accession>
<proteinExistence type="predicted"/>
<organism evidence="1">
    <name type="scientific">Attheya septentrionalis</name>
    <dbReference type="NCBI Taxonomy" id="420275"/>
    <lineage>
        <taxon>Eukaryota</taxon>
        <taxon>Sar</taxon>
        <taxon>Stramenopiles</taxon>
        <taxon>Ochrophyta</taxon>
        <taxon>Bacillariophyta</taxon>
        <taxon>Coscinodiscophyceae</taxon>
        <taxon>Chaetocerotophycidae</taxon>
        <taxon>Chaetocerotales</taxon>
        <taxon>Attheyaceae</taxon>
        <taxon>Attheya</taxon>
    </lineage>
</organism>
<sequence>MTKERLFAIDGAVTADADAEASAVWEAVVDIDSSPQFISPIVSVERIGGSRKGDPLVVGTKWIEVRQYKKKTIVMTKTITAVSSNDSAYPRTFSVNMDYGEGHNNIANTGTITVSPAHTSKDDGTTGTQLSGTFAAISGRFWTNLFWLLCGRPIRKKARNLFRNELQEIGQEAERRISMPN</sequence>
<dbReference type="InterPro" id="IPR023393">
    <property type="entry name" value="START-like_dom_sf"/>
</dbReference>
<reference evidence="1" key="1">
    <citation type="submission" date="2021-01" db="EMBL/GenBank/DDBJ databases">
        <authorList>
            <person name="Corre E."/>
            <person name="Pelletier E."/>
            <person name="Niang G."/>
            <person name="Scheremetjew M."/>
            <person name="Finn R."/>
            <person name="Kale V."/>
            <person name="Holt S."/>
            <person name="Cochrane G."/>
            <person name="Meng A."/>
            <person name="Brown T."/>
            <person name="Cohen L."/>
        </authorList>
    </citation>
    <scope>NUCLEOTIDE SEQUENCE</scope>
    <source>
        <strain evidence="1">CCMP2084</strain>
    </source>
</reference>